<dbReference type="EMBL" id="LKFU01000150">
    <property type="protein sequence ID" value="RND80432.1"/>
    <property type="molecule type" value="Genomic_DNA"/>
</dbReference>
<organism evidence="1 2">
    <name type="scientific">Lacticaseibacillus paracasei</name>
    <name type="common">Lactobacillus paracasei</name>
    <dbReference type="NCBI Taxonomy" id="1597"/>
    <lineage>
        <taxon>Bacteria</taxon>
        <taxon>Bacillati</taxon>
        <taxon>Bacillota</taxon>
        <taxon>Bacilli</taxon>
        <taxon>Lactobacillales</taxon>
        <taxon>Lactobacillaceae</taxon>
        <taxon>Lacticaseibacillus</taxon>
    </lineage>
</organism>
<dbReference type="AlphaFoldDB" id="A0A422M139"/>
<evidence type="ECO:0000313" key="1">
    <source>
        <dbReference type="EMBL" id="RND80432.1"/>
    </source>
</evidence>
<protein>
    <submittedName>
        <fullName evidence="1">Uncharacterized protein</fullName>
    </submittedName>
</protein>
<proteinExistence type="predicted"/>
<comment type="caution">
    <text evidence="1">The sequence shown here is derived from an EMBL/GenBank/DDBJ whole genome shotgun (WGS) entry which is preliminary data.</text>
</comment>
<name>A0A422M139_LACPA</name>
<reference evidence="1 2" key="1">
    <citation type="journal article" date="2018" name="Front. Microbiol.">
        <title>Conversion of Methionine to Cysteine in Lactobacillus paracasei Depends on the Highly Mobile cysK-ctl-cysE Gene Cluster.</title>
        <authorList>
            <person name="Wuthrich D."/>
            <person name="Irmler S."/>
            <person name="Berthoud H."/>
            <person name="Guggenbuhl B."/>
            <person name="Eugster E."/>
            <person name="Bruggmann R."/>
        </authorList>
    </citation>
    <scope>NUCLEOTIDE SEQUENCE [LARGE SCALE GENOMIC DNA]</scope>
    <source>
        <strain evidence="1 2">FAM18172</strain>
    </source>
</reference>
<accession>A0A422M139</accession>
<evidence type="ECO:0000313" key="2">
    <source>
        <dbReference type="Proteomes" id="UP000285532"/>
    </source>
</evidence>
<sequence length="43" mass="4831">MHLVDITNSCSSCVAEYGNYPALIKLNIEMLIINIPNIIRALR</sequence>
<gene>
    <name evidence="1" type="ORF">FAM18172_03072</name>
</gene>
<dbReference type="Proteomes" id="UP000285532">
    <property type="component" value="Unassembled WGS sequence"/>
</dbReference>